<dbReference type="InterPro" id="IPR023298">
    <property type="entry name" value="ATPase_P-typ_TM_dom_sf"/>
</dbReference>
<dbReference type="InterPro" id="IPR006068">
    <property type="entry name" value="ATPase_P-typ_cation-transptr_C"/>
</dbReference>
<accession>A0A1I7RVG7</accession>
<feature type="transmembrane region" description="Helical" evidence="1">
    <location>
        <begin position="59"/>
        <end position="79"/>
    </location>
</feature>
<dbReference type="Gene3D" id="1.20.1110.10">
    <property type="entry name" value="Calcium-transporting ATPase, transmembrane domain"/>
    <property type="match status" value="1"/>
</dbReference>
<evidence type="ECO:0000313" key="3">
    <source>
        <dbReference type="Proteomes" id="UP000095284"/>
    </source>
</evidence>
<dbReference type="WBParaSite" id="BXY_0472800.1">
    <property type="protein sequence ID" value="BXY_0472800.1"/>
    <property type="gene ID" value="BXY_0472800"/>
</dbReference>
<protein>
    <submittedName>
        <fullName evidence="4">Cation_ATPase_C domain-containing protein</fullName>
    </submittedName>
</protein>
<reference evidence="4" key="1">
    <citation type="submission" date="2016-11" db="UniProtKB">
        <authorList>
            <consortium name="WormBaseParasite"/>
        </authorList>
    </citation>
    <scope>IDENTIFICATION</scope>
</reference>
<feature type="domain" description="Cation-transporting P-type ATPase C-terminal" evidence="2">
    <location>
        <begin position="1"/>
        <end position="82"/>
    </location>
</feature>
<dbReference type="eggNOG" id="KOG0202">
    <property type="taxonomic scope" value="Eukaryota"/>
</dbReference>
<evidence type="ECO:0000259" key="2">
    <source>
        <dbReference type="Pfam" id="PF00689"/>
    </source>
</evidence>
<keyword evidence="1" id="KW-1133">Transmembrane helix</keyword>
<dbReference type="AlphaFoldDB" id="A0A1I7RVG7"/>
<feature type="transmembrane region" description="Helical" evidence="1">
    <location>
        <begin position="26"/>
        <end position="47"/>
    </location>
</feature>
<dbReference type="Proteomes" id="UP000095284">
    <property type="component" value="Unplaced"/>
</dbReference>
<keyword evidence="1" id="KW-0472">Membrane</keyword>
<keyword evidence="1" id="KW-0812">Transmembrane</keyword>
<dbReference type="Pfam" id="PF00689">
    <property type="entry name" value="Cation_ATPase_C"/>
    <property type="match status" value="1"/>
</dbReference>
<name>A0A1I7RVG7_BURXY</name>
<organism evidence="3 4">
    <name type="scientific">Bursaphelenchus xylophilus</name>
    <name type="common">Pinewood nematode worm</name>
    <name type="synonym">Aphelenchoides xylophilus</name>
    <dbReference type="NCBI Taxonomy" id="6326"/>
    <lineage>
        <taxon>Eukaryota</taxon>
        <taxon>Metazoa</taxon>
        <taxon>Ecdysozoa</taxon>
        <taxon>Nematoda</taxon>
        <taxon>Chromadorea</taxon>
        <taxon>Rhabditida</taxon>
        <taxon>Tylenchina</taxon>
        <taxon>Tylenchomorpha</taxon>
        <taxon>Aphelenchoidea</taxon>
        <taxon>Aphelenchoididae</taxon>
        <taxon>Bursaphelenchus</taxon>
    </lineage>
</organism>
<evidence type="ECO:0000313" key="4">
    <source>
        <dbReference type="WBParaSite" id="BXY_0472800.1"/>
    </source>
</evidence>
<sequence length="97" mass="11036">MCRVFNVHSSLSENQSLLVMPPWKNLWLCGAIALSMLLHFAIVYIVFLANVFQLAPLSFNEWILVLGISFPVLLIDELLKFVARNYVEIEGNKVKGE</sequence>
<dbReference type="SUPFAM" id="SSF81665">
    <property type="entry name" value="Calcium ATPase, transmembrane domain M"/>
    <property type="match status" value="1"/>
</dbReference>
<proteinExistence type="predicted"/>
<evidence type="ECO:0000256" key="1">
    <source>
        <dbReference type="SAM" id="Phobius"/>
    </source>
</evidence>